<evidence type="ECO:0000313" key="2">
    <source>
        <dbReference type="Proteomes" id="UP000324222"/>
    </source>
</evidence>
<gene>
    <name evidence="1" type="ORF">E2C01_032835</name>
</gene>
<accession>A0A5B7F3Z1</accession>
<keyword evidence="2" id="KW-1185">Reference proteome</keyword>
<evidence type="ECO:0000313" key="1">
    <source>
        <dbReference type="EMBL" id="MPC39304.1"/>
    </source>
</evidence>
<organism evidence="1 2">
    <name type="scientific">Portunus trituberculatus</name>
    <name type="common">Swimming crab</name>
    <name type="synonym">Neptunus trituberculatus</name>
    <dbReference type="NCBI Taxonomy" id="210409"/>
    <lineage>
        <taxon>Eukaryota</taxon>
        <taxon>Metazoa</taxon>
        <taxon>Ecdysozoa</taxon>
        <taxon>Arthropoda</taxon>
        <taxon>Crustacea</taxon>
        <taxon>Multicrustacea</taxon>
        <taxon>Malacostraca</taxon>
        <taxon>Eumalacostraca</taxon>
        <taxon>Eucarida</taxon>
        <taxon>Decapoda</taxon>
        <taxon>Pleocyemata</taxon>
        <taxon>Brachyura</taxon>
        <taxon>Eubrachyura</taxon>
        <taxon>Portunoidea</taxon>
        <taxon>Portunidae</taxon>
        <taxon>Portuninae</taxon>
        <taxon>Portunus</taxon>
    </lineage>
</organism>
<name>A0A5B7F3Z1_PORTR</name>
<reference evidence="1 2" key="1">
    <citation type="submission" date="2019-05" db="EMBL/GenBank/DDBJ databases">
        <title>Another draft genome of Portunus trituberculatus and its Hox gene families provides insights of decapod evolution.</title>
        <authorList>
            <person name="Jeong J.-H."/>
            <person name="Song I."/>
            <person name="Kim S."/>
            <person name="Choi T."/>
            <person name="Kim D."/>
            <person name="Ryu S."/>
            <person name="Kim W."/>
        </authorList>
    </citation>
    <scope>NUCLEOTIDE SEQUENCE [LARGE SCALE GENOMIC DNA]</scope>
    <source>
        <tissue evidence="1">Muscle</tissue>
    </source>
</reference>
<comment type="caution">
    <text evidence="1">The sequence shown here is derived from an EMBL/GenBank/DDBJ whole genome shotgun (WGS) entry which is preliminary data.</text>
</comment>
<sequence>MFMPMTSHQNKVFKVSLLENYVTSTCRSVTTKYYREHNTHRAPSPELNLQCCENYSRRKGLVAAHTRPVMPSRVSTITTS</sequence>
<dbReference type="AlphaFoldDB" id="A0A5B7F3Z1"/>
<dbReference type="EMBL" id="VSRR010004321">
    <property type="protein sequence ID" value="MPC39304.1"/>
    <property type="molecule type" value="Genomic_DNA"/>
</dbReference>
<protein>
    <submittedName>
        <fullName evidence="1">Uncharacterized protein</fullName>
    </submittedName>
</protein>
<proteinExistence type="predicted"/>
<dbReference type="Proteomes" id="UP000324222">
    <property type="component" value="Unassembled WGS sequence"/>
</dbReference>